<dbReference type="SUPFAM" id="SSF54197">
    <property type="entry name" value="HIT-like"/>
    <property type="match status" value="1"/>
</dbReference>
<dbReference type="Gene3D" id="3.30.428.10">
    <property type="entry name" value="HIT-like"/>
    <property type="match status" value="1"/>
</dbReference>
<dbReference type="PRINTS" id="PR00332">
    <property type="entry name" value="HISTRIAD"/>
</dbReference>
<dbReference type="InterPro" id="IPR036265">
    <property type="entry name" value="HIT-like_sf"/>
</dbReference>
<dbReference type="EMBL" id="CAUYUJ010015322">
    <property type="protein sequence ID" value="CAK0852558.1"/>
    <property type="molecule type" value="Genomic_DNA"/>
</dbReference>
<dbReference type="InterPro" id="IPR001310">
    <property type="entry name" value="Histidine_triad_HIT"/>
</dbReference>
<dbReference type="PANTHER" id="PTHR46648:SF1">
    <property type="entry name" value="ADENOSINE 5'-MONOPHOSPHORAMIDASE HNT1"/>
    <property type="match status" value="1"/>
</dbReference>
<evidence type="ECO:0000313" key="4">
    <source>
        <dbReference type="Proteomes" id="UP001189429"/>
    </source>
</evidence>
<reference evidence="3" key="1">
    <citation type="submission" date="2023-10" db="EMBL/GenBank/DDBJ databases">
        <authorList>
            <person name="Chen Y."/>
            <person name="Shah S."/>
            <person name="Dougan E. K."/>
            <person name="Thang M."/>
            <person name="Chan C."/>
        </authorList>
    </citation>
    <scope>NUCLEOTIDE SEQUENCE [LARGE SCALE GENOMIC DNA]</scope>
</reference>
<feature type="domain" description="HIT" evidence="2">
    <location>
        <begin position="1"/>
        <end position="101"/>
    </location>
</feature>
<protein>
    <recommendedName>
        <fullName evidence="2">HIT domain-containing protein</fullName>
    </recommendedName>
</protein>
<accession>A0ABN9U1A7</accession>
<feature type="short sequence motif" description="Histidine triad motif" evidence="1">
    <location>
        <begin position="86"/>
        <end position="90"/>
    </location>
</feature>
<gene>
    <name evidence="3" type="ORF">PCOR1329_LOCUS44301</name>
</gene>
<dbReference type="PANTHER" id="PTHR46648">
    <property type="entry name" value="HIT FAMILY PROTEIN 1"/>
    <property type="match status" value="1"/>
</dbReference>
<evidence type="ECO:0000256" key="1">
    <source>
        <dbReference type="PROSITE-ProRule" id="PRU00464"/>
    </source>
</evidence>
<dbReference type="Proteomes" id="UP001189429">
    <property type="component" value="Unassembled WGS sequence"/>
</dbReference>
<organism evidence="3 4">
    <name type="scientific">Prorocentrum cordatum</name>
    <dbReference type="NCBI Taxonomy" id="2364126"/>
    <lineage>
        <taxon>Eukaryota</taxon>
        <taxon>Sar</taxon>
        <taxon>Alveolata</taxon>
        <taxon>Dinophyceae</taxon>
        <taxon>Prorocentrales</taxon>
        <taxon>Prorocentraceae</taxon>
        <taxon>Prorocentrum</taxon>
    </lineage>
</organism>
<dbReference type="Pfam" id="PF01230">
    <property type="entry name" value="HIT"/>
    <property type="match status" value="1"/>
</dbReference>
<evidence type="ECO:0000259" key="2">
    <source>
        <dbReference type="PROSITE" id="PS51084"/>
    </source>
</evidence>
<sequence length="125" mass="13044">MTNTVGGFETDHAIAILDAFPCTPGHALLLPKAKGYVTVMDMPAEAAAAVLRELPRLARLVQGATGADGVNVVQNNYAAAGQVVPHPHWHVIPRLDGDKLVQLGKSAGPISAEDAAAMLAKMKDQ</sequence>
<comment type="caution">
    <text evidence="3">The sequence shown here is derived from an EMBL/GenBank/DDBJ whole genome shotgun (WGS) entry which is preliminary data.</text>
</comment>
<dbReference type="PROSITE" id="PS51084">
    <property type="entry name" value="HIT_2"/>
    <property type="match status" value="1"/>
</dbReference>
<keyword evidence="4" id="KW-1185">Reference proteome</keyword>
<name>A0ABN9U1A7_9DINO</name>
<proteinExistence type="predicted"/>
<dbReference type="InterPro" id="IPR011146">
    <property type="entry name" value="HIT-like"/>
</dbReference>
<evidence type="ECO:0000313" key="3">
    <source>
        <dbReference type="EMBL" id="CAK0852558.1"/>
    </source>
</evidence>